<evidence type="ECO:0000256" key="9">
    <source>
        <dbReference type="ARBA" id="ARBA00022777"/>
    </source>
</evidence>
<evidence type="ECO:0000256" key="2">
    <source>
        <dbReference type="ARBA" id="ARBA00004713"/>
    </source>
</evidence>
<evidence type="ECO:0000256" key="8">
    <source>
        <dbReference type="ARBA" id="ARBA00022741"/>
    </source>
</evidence>
<dbReference type="STRING" id="1195763.ABT56_05105"/>
<keyword evidence="11 15" id="KW-0448">Lipopolysaccharide biosynthesis</keyword>
<accession>A0A0J1H6W2</accession>
<proteinExistence type="inferred from homology"/>
<dbReference type="OrthoDB" id="6854449at2"/>
<dbReference type="GO" id="GO:0009244">
    <property type="term" value="P:lipopolysaccharide core region biosynthetic process"/>
    <property type="evidence" value="ECO:0007669"/>
    <property type="project" value="UniProtKB-UniRule"/>
</dbReference>
<comment type="subcellular location">
    <subcellularLocation>
        <location evidence="1 15">Cell inner membrane</location>
        <topology evidence="1 15">Peripheral membrane protein</topology>
        <orientation evidence="1 15">Cytoplasmic side</orientation>
    </subcellularLocation>
</comment>
<dbReference type="EC" id="2.7.1.166" evidence="4 15"/>
<keyword evidence="6 15" id="KW-0997">Cell inner membrane</keyword>
<dbReference type="AlphaFoldDB" id="A0A0J1H6W2"/>
<dbReference type="GO" id="GO:0005886">
    <property type="term" value="C:plasma membrane"/>
    <property type="evidence" value="ECO:0007669"/>
    <property type="project" value="UniProtKB-SubCell"/>
</dbReference>
<keyword evidence="7 15" id="KW-0808">Transferase</keyword>
<evidence type="ECO:0000256" key="11">
    <source>
        <dbReference type="ARBA" id="ARBA00022985"/>
    </source>
</evidence>
<dbReference type="UniPathway" id="UPA00958"/>
<dbReference type="PATRIC" id="fig|1195763.3.peg.1083"/>
<reference evidence="16 17" key="1">
    <citation type="submission" date="2015-05" db="EMBL/GenBank/DDBJ databases">
        <title>Photobacterium galathea sp. nov.</title>
        <authorList>
            <person name="Machado H."/>
            <person name="Gram L."/>
        </authorList>
    </citation>
    <scope>NUCLEOTIDE SEQUENCE [LARGE SCALE GENOMIC DNA]</scope>
    <source>
        <strain evidence="16 17">CGMCC 1.12159</strain>
    </source>
</reference>
<dbReference type="SUPFAM" id="SSF56112">
    <property type="entry name" value="Protein kinase-like (PK-like)"/>
    <property type="match status" value="1"/>
</dbReference>
<dbReference type="EMBL" id="LDOT01000005">
    <property type="protein sequence ID" value="KLV07446.1"/>
    <property type="molecule type" value="Genomic_DNA"/>
</dbReference>
<dbReference type="Proteomes" id="UP000036097">
    <property type="component" value="Unassembled WGS sequence"/>
</dbReference>
<dbReference type="Gene3D" id="1.10.510.10">
    <property type="entry name" value="Transferase(Phosphotransferase) domain 1"/>
    <property type="match status" value="1"/>
</dbReference>
<feature type="active site" evidence="15">
    <location>
        <position position="166"/>
    </location>
</feature>
<comment type="catalytic activity">
    <reaction evidence="14 15">
        <text>an alpha-Kdo-(2-&gt;6)-lipid IVA + ATP = a 4-O-phospho-alpha-Kdo-(2-&gt;6)-lipid IVA + ADP + H(+)</text>
        <dbReference type="Rhea" id="RHEA:74271"/>
        <dbReference type="ChEBI" id="CHEBI:15378"/>
        <dbReference type="ChEBI" id="CHEBI:30616"/>
        <dbReference type="ChEBI" id="CHEBI:176428"/>
        <dbReference type="ChEBI" id="CHEBI:193140"/>
        <dbReference type="ChEBI" id="CHEBI:456216"/>
        <dbReference type="EC" id="2.7.1.166"/>
    </reaction>
</comment>
<keyword evidence="10 15" id="KW-0067">ATP-binding</keyword>
<sequence>MQVITSTNSRIWFDPELLGDDPEASFDPAYWRGKSAITGQASGRGTTYFIDTPLLPLALRHYWRGGLLGRVVKDQYWFTGWDKTRCALEMGLLKTLAEGGVRVPRPVAARAVRCGLFYRADILTEKVPGARDLVAVLQQRSLSGDEWQAIGRMIRQMHDLGVCHTDLNIHNILLDGEGLCWLIDFDKCYRQAGDSWKQGNLDRLLRSLRKEVGRYGIQWQEVEWTLLLAGYQG</sequence>
<evidence type="ECO:0000256" key="4">
    <source>
        <dbReference type="ARBA" id="ARBA00011988"/>
    </source>
</evidence>
<evidence type="ECO:0000256" key="13">
    <source>
        <dbReference type="ARBA" id="ARBA00029511"/>
    </source>
</evidence>
<evidence type="ECO:0000256" key="7">
    <source>
        <dbReference type="ARBA" id="ARBA00022679"/>
    </source>
</evidence>
<evidence type="ECO:0000256" key="1">
    <source>
        <dbReference type="ARBA" id="ARBA00004515"/>
    </source>
</evidence>
<evidence type="ECO:0000256" key="6">
    <source>
        <dbReference type="ARBA" id="ARBA00022519"/>
    </source>
</evidence>
<dbReference type="Pfam" id="PF06293">
    <property type="entry name" value="Kdo"/>
    <property type="match status" value="1"/>
</dbReference>
<keyword evidence="9 15" id="KW-0418">Kinase</keyword>
<name>A0A0J1H6W2_9GAMM</name>
<keyword evidence="17" id="KW-1185">Reference proteome</keyword>
<dbReference type="InterPro" id="IPR022826">
    <property type="entry name" value="KDO_kinase"/>
</dbReference>
<protein>
    <recommendedName>
        <fullName evidence="13 15">3-deoxy-D-manno-octulosonic acid kinase</fullName>
        <shortName evidence="15">Kdo kinase</shortName>
        <ecNumber evidence="4 15">2.7.1.166</ecNumber>
    </recommendedName>
</protein>
<dbReference type="InterPro" id="IPR011009">
    <property type="entry name" value="Kinase-like_dom_sf"/>
</dbReference>
<organism evidence="16 17">
    <name type="scientific">Photobacterium aquae</name>
    <dbReference type="NCBI Taxonomy" id="1195763"/>
    <lineage>
        <taxon>Bacteria</taxon>
        <taxon>Pseudomonadati</taxon>
        <taxon>Pseudomonadota</taxon>
        <taxon>Gammaproteobacteria</taxon>
        <taxon>Vibrionales</taxon>
        <taxon>Vibrionaceae</taxon>
        <taxon>Photobacterium</taxon>
    </lineage>
</organism>
<evidence type="ECO:0000256" key="5">
    <source>
        <dbReference type="ARBA" id="ARBA00022475"/>
    </source>
</evidence>
<evidence type="ECO:0000256" key="15">
    <source>
        <dbReference type="HAMAP-Rule" id="MF_00521"/>
    </source>
</evidence>
<comment type="similarity">
    <text evidence="3 15">Belongs to the protein kinase superfamily. KdkA/RfaP family.</text>
</comment>
<keyword evidence="12 15" id="KW-0472">Membrane</keyword>
<dbReference type="GO" id="GO:0016773">
    <property type="term" value="F:phosphotransferase activity, alcohol group as acceptor"/>
    <property type="evidence" value="ECO:0007669"/>
    <property type="project" value="UniProtKB-UniRule"/>
</dbReference>
<evidence type="ECO:0000256" key="10">
    <source>
        <dbReference type="ARBA" id="ARBA00022840"/>
    </source>
</evidence>
<keyword evidence="8 15" id="KW-0547">Nucleotide-binding</keyword>
<comment type="function">
    <text evidence="15">Catalyzes the ATP-dependent phosphorylation of the 3-deoxy-D-manno-octulosonic acid (Kdo) residue in Kdo-lipid IV(A) at the 4-OH position.</text>
</comment>
<keyword evidence="5 15" id="KW-1003">Cell membrane</keyword>
<dbReference type="NCBIfam" id="NF002475">
    <property type="entry name" value="PRK01723.1"/>
    <property type="match status" value="1"/>
</dbReference>
<dbReference type="GO" id="GO:0005524">
    <property type="term" value="F:ATP binding"/>
    <property type="evidence" value="ECO:0007669"/>
    <property type="project" value="UniProtKB-UniRule"/>
</dbReference>
<evidence type="ECO:0000256" key="12">
    <source>
        <dbReference type="ARBA" id="ARBA00023136"/>
    </source>
</evidence>
<dbReference type="HAMAP" id="MF_00521">
    <property type="entry name" value="KDO_kinase"/>
    <property type="match status" value="1"/>
</dbReference>
<dbReference type="GO" id="GO:0016301">
    <property type="term" value="F:kinase activity"/>
    <property type="evidence" value="ECO:0007669"/>
    <property type="project" value="UniProtKB-KW"/>
</dbReference>
<dbReference type="RefSeq" id="WP_047877786.1">
    <property type="nucleotide sequence ID" value="NZ_LDOT01000005.1"/>
</dbReference>
<evidence type="ECO:0000313" key="16">
    <source>
        <dbReference type="EMBL" id="KLV07446.1"/>
    </source>
</evidence>
<evidence type="ECO:0000313" key="17">
    <source>
        <dbReference type="Proteomes" id="UP000036097"/>
    </source>
</evidence>
<evidence type="ECO:0000256" key="14">
    <source>
        <dbReference type="ARBA" id="ARBA00034417"/>
    </source>
</evidence>
<comment type="caution">
    <text evidence="16">The sequence shown here is derived from an EMBL/GenBank/DDBJ whole genome shotgun (WGS) entry which is preliminary data.</text>
</comment>
<gene>
    <name evidence="15" type="primary">kdkA</name>
    <name evidence="16" type="ORF">ABT56_05105</name>
</gene>
<evidence type="ECO:0000256" key="3">
    <source>
        <dbReference type="ARBA" id="ARBA00010327"/>
    </source>
</evidence>
<comment type="pathway">
    <text evidence="2 15">Bacterial outer membrane biogenesis; LPS core biosynthesis.</text>
</comment>